<dbReference type="PANTHER" id="PTHR35176:SF1">
    <property type="entry name" value="F420H(2)-DEPENDENT BILIVERDIN REDUCTASE"/>
    <property type="match status" value="1"/>
</dbReference>
<sequence length="134" mass="15153">MIHLTPEQRVFVTERHLATLSTLRANGTVHVVPVAFTWDHERGVARVTTNRSSVKARNARGHGDTPARGSICQVEGGRWITLEGELRVLDDGESVRDAERRYAVRYRELEENPERIVLELAVDRVMSSAYMSRG</sequence>
<gene>
    <name evidence="3" type="ORF">ACFSYH_11665</name>
</gene>
<dbReference type="Proteomes" id="UP001597391">
    <property type="component" value="Unassembled WGS sequence"/>
</dbReference>
<dbReference type="InterPro" id="IPR012349">
    <property type="entry name" value="Split_barrel_FMN-bd"/>
</dbReference>
<dbReference type="InterPro" id="IPR011576">
    <property type="entry name" value="Pyridox_Oxase_N"/>
</dbReference>
<dbReference type="SUPFAM" id="SSF50475">
    <property type="entry name" value="FMN-binding split barrel"/>
    <property type="match status" value="1"/>
</dbReference>
<dbReference type="PANTHER" id="PTHR35176">
    <property type="entry name" value="HEME OXYGENASE HI_0854-RELATED"/>
    <property type="match status" value="1"/>
</dbReference>
<accession>A0ABW5XFH1</accession>
<evidence type="ECO:0000259" key="2">
    <source>
        <dbReference type="Pfam" id="PF01243"/>
    </source>
</evidence>
<dbReference type="InterPro" id="IPR052019">
    <property type="entry name" value="F420H2_bilvrd_red/Heme_oxyg"/>
</dbReference>
<comment type="caution">
    <text evidence="3">The sequence shown here is derived from an EMBL/GenBank/DDBJ whole genome shotgun (WGS) entry which is preliminary data.</text>
</comment>
<dbReference type="RefSeq" id="WP_377467145.1">
    <property type="nucleotide sequence ID" value="NZ_JBHUOP010000004.1"/>
</dbReference>
<dbReference type="Gene3D" id="2.30.110.10">
    <property type="entry name" value="Electron Transport, Fmn-binding Protein, Chain A"/>
    <property type="match status" value="1"/>
</dbReference>
<feature type="domain" description="Pyridoxamine 5'-phosphate oxidase N-terminal" evidence="2">
    <location>
        <begin position="4"/>
        <end position="125"/>
    </location>
</feature>
<evidence type="ECO:0000313" key="3">
    <source>
        <dbReference type="EMBL" id="MFD2841220.1"/>
    </source>
</evidence>
<keyword evidence="4" id="KW-1185">Reference proteome</keyword>
<reference evidence="4" key="1">
    <citation type="journal article" date="2019" name="Int. J. Syst. Evol. Microbiol.">
        <title>The Global Catalogue of Microorganisms (GCM) 10K type strain sequencing project: providing services to taxonomists for standard genome sequencing and annotation.</title>
        <authorList>
            <consortium name="The Broad Institute Genomics Platform"/>
            <consortium name="The Broad Institute Genome Sequencing Center for Infectious Disease"/>
            <person name="Wu L."/>
            <person name="Ma J."/>
        </authorList>
    </citation>
    <scope>NUCLEOTIDE SEQUENCE [LARGE SCALE GENOMIC DNA]</scope>
    <source>
        <strain evidence="4">KCTC 33576</strain>
    </source>
</reference>
<proteinExistence type="predicted"/>
<evidence type="ECO:0000256" key="1">
    <source>
        <dbReference type="ARBA" id="ARBA00023002"/>
    </source>
</evidence>
<dbReference type="Pfam" id="PF01243">
    <property type="entry name" value="PNPOx_N"/>
    <property type="match status" value="1"/>
</dbReference>
<evidence type="ECO:0000313" key="4">
    <source>
        <dbReference type="Proteomes" id="UP001597391"/>
    </source>
</evidence>
<keyword evidence="1" id="KW-0560">Oxidoreductase</keyword>
<organism evidence="3 4">
    <name type="scientific">Populibacterium corticicola</name>
    <dbReference type="NCBI Taxonomy" id="1812826"/>
    <lineage>
        <taxon>Bacteria</taxon>
        <taxon>Bacillati</taxon>
        <taxon>Actinomycetota</taxon>
        <taxon>Actinomycetes</taxon>
        <taxon>Micrococcales</taxon>
        <taxon>Jonesiaceae</taxon>
        <taxon>Populibacterium</taxon>
    </lineage>
</organism>
<protein>
    <submittedName>
        <fullName evidence="3">Pyridoxamine 5'-phosphate oxidase family protein</fullName>
    </submittedName>
</protein>
<name>A0ABW5XFH1_9MICO</name>
<dbReference type="EMBL" id="JBHUOP010000004">
    <property type="protein sequence ID" value="MFD2841220.1"/>
    <property type="molecule type" value="Genomic_DNA"/>
</dbReference>